<accession>A0A3N6QC13</accession>
<dbReference type="Proteomes" id="UP000269154">
    <property type="component" value="Unassembled WGS sequence"/>
</dbReference>
<dbReference type="InterPro" id="IPR036291">
    <property type="entry name" value="NAD(P)-bd_dom_sf"/>
</dbReference>
<evidence type="ECO:0000313" key="3">
    <source>
        <dbReference type="Proteomes" id="UP000269154"/>
    </source>
</evidence>
<sequence>MLNLKSQSGTHICITVPYKVQAFELCDFLTERARQAGSVNIIRNQQGVFYGDNSDGEGFIRDVKSNNRLSFRNKKLLVLGAGGVLRGMLMELIDQCPKSILICNRSQERLQKIKRDFPFDLISTCTYKNIPQEPFDFIINATSASIQGHHLPLNPAIIGPETHCLECAYKIAEHTIFQKWAFASGAKSSINGLGMLVEQAVVALDFFSNLSINSSPILKHYERQKSN</sequence>
<dbReference type="EMBL" id="RCBY01000167">
    <property type="protein sequence ID" value="RQH31351.1"/>
    <property type="molecule type" value="Genomic_DNA"/>
</dbReference>
<dbReference type="GO" id="GO:0005829">
    <property type="term" value="C:cytosol"/>
    <property type="evidence" value="ECO:0007669"/>
    <property type="project" value="TreeGrafter"/>
</dbReference>
<dbReference type="GO" id="GO:0050661">
    <property type="term" value="F:NADP binding"/>
    <property type="evidence" value="ECO:0007669"/>
    <property type="project" value="TreeGrafter"/>
</dbReference>
<keyword evidence="2" id="KW-0560">Oxidoreductase</keyword>
<dbReference type="InterPro" id="IPR022893">
    <property type="entry name" value="Shikimate_DH_fam"/>
</dbReference>
<keyword evidence="3" id="KW-1185">Reference proteome</keyword>
<proteinExistence type="predicted"/>
<dbReference type="SUPFAM" id="SSF51735">
    <property type="entry name" value="NAD(P)-binding Rossmann-fold domains"/>
    <property type="match status" value="1"/>
</dbReference>
<dbReference type="CDD" id="cd01065">
    <property type="entry name" value="NAD_bind_Shikimate_DH"/>
    <property type="match status" value="1"/>
</dbReference>
<dbReference type="EC" id="1.1.1.25" evidence="2"/>
<dbReference type="OrthoDB" id="9792692at2"/>
<dbReference type="PANTHER" id="PTHR21089">
    <property type="entry name" value="SHIKIMATE DEHYDROGENASE"/>
    <property type="match status" value="1"/>
</dbReference>
<gene>
    <name evidence="2" type="primary">aroE</name>
    <name evidence="2" type="ORF">D5R40_23280</name>
</gene>
<dbReference type="Gene3D" id="3.40.50.720">
    <property type="entry name" value="NAD(P)-binding Rossmann-like Domain"/>
    <property type="match status" value="1"/>
</dbReference>
<dbReference type="Gene3D" id="3.40.50.10860">
    <property type="entry name" value="Leucine Dehydrogenase, chain A, domain 1"/>
    <property type="match status" value="1"/>
</dbReference>
<comment type="caution">
    <text evidence="2">The sequence shown here is derived from an EMBL/GenBank/DDBJ whole genome shotgun (WGS) entry which is preliminary data.</text>
</comment>
<dbReference type="GO" id="GO:0009423">
    <property type="term" value="P:chorismate biosynthetic process"/>
    <property type="evidence" value="ECO:0007669"/>
    <property type="project" value="UniProtKB-UniPathway"/>
</dbReference>
<reference evidence="2 3" key="1">
    <citation type="journal article" date="2018" name="ACS Chem. Biol.">
        <title>Ketoreductase domain dysfunction expands chemodiversity: malyngamide biosynthesis in the cyanobacterium Okeania hirsuta.</title>
        <authorList>
            <person name="Moss N.A."/>
            <person name="Leao T."/>
            <person name="Rankin M."/>
            <person name="McCullough T.M."/>
            <person name="Qu P."/>
            <person name="Korobeynikov A."/>
            <person name="Smith J.L."/>
            <person name="Gerwick L."/>
            <person name="Gerwick W.H."/>
        </authorList>
    </citation>
    <scope>NUCLEOTIDE SEQUENCE [LARGE SCALE GENOMIC DNA]</scope>
    <source>
        <strain evidence="2 3">PAB10Feb10-1</strain>
    </source>
</reference>
<dbReference type="UniPathway" id="UPA00053">
    <property type="reaction ID" value="UER00087"/>
</dbReference>
<protein>
    <submittedName>
        <fullName evidence="2">Shikimate dehydrogenase</fullName>
        <ecNumber evidence="2">1.1.1.25</ecNumber>
    </submittedName>
</protein>
<name>A0A3N6QC13_9CYAN</name>
<dbReference type="AlphaFoldDB" id="A0A3N6QC13"/>
<evidence type="ECO:0000313" key="2">
    <source>
        <dbReference type="EMBL" id="RQH31351.1"/>
    </source>
</evidence>
<organism evidence="2 3">
    <name type="scientific">Okeania hirsuta</name>
    <dbReference type="NCBI Taxonomy" id="1458930"/>
    <lineage>
        <taxon>Bacteria</taxon>
        <taxon>Bacillati</taxon>
        <taxon>Cyanobacteriota</taxon>
        <taxon>Cyanophyceae</taxon>
        <taxon>Oscillatoriophycideae</taxon>
        <taxon>Oscillatoriales</taxon>
        <taxon>Microcoleaceae</taxon>
        <taxon>Okeania</taxon>
    </lineage>
</organism>
<feature type="domain" description="Quinate/shikimate 5-dehydrogenase/glutamyl-tRNA reductase" evidence="1">
    <location>
        <begin position="70"/>
        <end position="145"/>
    </location>
</feature>
<dbReference type="InterPro" id="IPR046346">
    <property type="entry name" value="Aminoacid_DH-like_N_sf"/>
</dbReference>
<dbReference type="InterPro" id="IPR006151">
    <property type="entry name" value="Shikm_DH/Glu-tRNA_Rdtase"/>
</dbReference>
<dbReference type="GO" id="GO:0004764">
    <property type="term" value="F:shikimate 3-dehydrogenase (NADP+) activity"/>
    <property type="evidence" value="ECO:0007669"/>
    <property type="project" value="UniProtKB-EC"/>
</dbReference>
<dbReference type="GO" id="GO:0019632">
    <property type="term" value="P:shikimate metabolic process"/>
    <property type="evidence" value="ECO:0007669"/>
    <property type="project" value="TreeGrafter"/>
</dbReference>
<evidence type="ECO:0000259" key="1">
    <source>
        <dbReference type="Pfam" id="PF01488"/>
    </source>
</evidence>
<dbReference type="Pfam" id="PF01488">
    <property type="entry name" value="Shikimate_DH"/>
    <property type="match status" value="1"/>
</dbReference>
<dbReference type="SUPFAM" id="SSF53223">
    <property type="entry name" value="Aminoacid dehydrogenase-like, N-terminal domain"/>
    <property type="match status" value="1"/>
</dbReference>
<dbReference type="PANTHER" id="PTHR21089:SF1">
    <property type="entry name" value="BIFUNCTIONAL 3-DEHYDROQUINATE DEHYDRATASE_SHIKIMATE DEHYDROGENASE, CHLOROPLASTIC"/>
    <property type="match status" value="1"/>
</dbReference>